<keyword evidence="9" id="KW-0539">Nucleus</keyword>
<evidence type="ECO:0000256" key="2">
    <source>
        <dbReference type="ARBA" id="ARBA00022723"/>
    </source>
</evidence>
<accession>A0A7T8KA12</accession>
<feature type="compositionally biased region" description="Low complexity" evidence="10">
    <location>
        <begin position="9"/>
        <end position="19"/>
    </location>
</feature>
<proteinExistence type="predicted"/>
<evidence type="ECO:0000256" key="4">
    <source>
        <dbReference type="ARBA" id="ARBA00022833"/>
    </source>
</evidence>
<evidence type="ECO:0000256" key="5">
    <source>
        <dbReference type="ARBA" id="ARBA00023015"/>
    </source>
</evidence>
<feature type="region of interest" description="Disordered" evidence="10">
    <location>
        <begin position="1"/>
        <end position="41"/>
    </location>
</feature>
<feature type="compositionally biased region" description="Basic residues" evidence="10">
    <location>
        <begin position="20"/>
        <end position="39"/>
    </location>
</feature>
<evidence type="ECO:0000256" key="10">
    <source>
        <dbReference type="SAM" id="MobiDB-lite"/>
    </source>
</evidence>
<dbReference type="SUPFAM" id="SSF57716">
    <property type="entry name" value="Glucocorticoid receptor-like (DNA-binding domain)"/>
    <property type="match status" value="1"/>
</dbReference>
<dbReference type="InterPro" id="IPR001628">
    <property type="entry name" value="Znf_hrmn_rcpt"/>
</dbReference>
<keyword evidence="7" id="KW-0804">Transcription</keyword>
<dbReference type="Proteomes" id="UP000595437">
    <property type="component" value="Chromosome 7"/>
</dbReference>
<dbReference type="PROSITE" id="PS51030">
    <property type="entry name" value="NUCLEAR_REC_DBD_2"/>
    <property type="match status" value="1"/>
</dbReference>
<dbReference type="PRINTS" id="PR00047">
    <property type="entry name" value="STROIDFINGER"/>
</dbReference>
<evidence type="ECO:0000313" key="14">
    <source>
        <dbReference type="Proteomes" id="UP000595437"/>
    </source>
</evidence>
<dbReference type="AlphaFoldDB" id="A0A7T8KA12"/>
<dbReference type="InterPro" id="IPR001723">
    <property type="entry name" value="Nuclear_hrmn_rcpt"/>
</dbReference>
<evidence type="ECO:0000256" key="9">
    <source>
        <dbReference type="ARBA" id="ARBA00023242"/>
    </source>
</evidence>
<dbReference type="PROSITE" id="PS51843">
    <property type="entry name" value="NR_LBD"/>
    <property type="match status" value="1"/>
</dbReference>
<dbReference type="SMART" id="SM00430">
    <property type="entry name" value="HOLI"/>
    <property type="match status" value="1"/>
</dbReference>
<evidence type="ECO:0000256" key="7">
    <source>
        <dbReference type="ARBA" id="ARBA00023163"/>
    </source>
</evidence>
<dbReference type="InterPro" id="IPR035500">
    <property type="entry name" value="NHR-like_dom_sf"/>
</dbReference>
<dbReference type="GO" id="GO:0008270">
    <property type="term" value="F:zinc ion binding"/>
    <property type="evidence" value="ECO:0007669"/>
    <property type="project" value="UniProtKB-KW"/>
</dbReference>
<dbReference type="GO" id="GO:0005634">
    <property type="term" value="C:nucleus"/>
    <property type="evidence" value="ECO:0007669"/>
    <property type="project" value="UniProtKB-SubCell"/>
</dbReference>
<gene>
    <name evidence="13" type="ORF">FKW44_011911</name>
</gene>
<keyword evidence="3" id="KW-0863">Zinc-finger</keyword>
<evidence type="ECO:0000259" key="11">
    <source>
        <dbReference type="PROSITE" id="PS51030"/>
    </source>
</evidence>
<keyword evidence="4" id="KW-0862">Zinc</keyword>
<evidence type="ECO:0000313" key="13">
    <source>
        <dbReference type="EMBL" id="QQP50786.1"/>
    </source>
</evidence>
<keyword evidence="6" id="KW-0238">DNA-binding</keyword>
<feature type="region of interest" description="Disordered" evidence="10">
    <location>
        <begin position="430"/>
        <end position="459"/>
    </location>
</feature>
<reference evidence="14" key="1">
    <citation type="submission" date="2021-01" db="EMBL/GenBank/DDBJ databases">
        <title>Caligus Genome Assembly.</title>
        <authorList>
            <person name="Gallardo-Escarate C."/>
        </authorList>
    </citation>
    <scope>NUCLEOTIDE SEQUENCE [LARGE SCALE GENOMIC DNA]</scope>
</reference>
<protein>
    <submittedName>
        <fullName evidence="13">Uncharacterized protein</fullName>
    </submittedName>
</protein>
<organism evidence="13 14">
    <name type="scientific">Caligus rogercresseyi</name>
    <name type="common">Sea louse</name>
    <dbReference type="NCBI Taxonomy" id="217165"/>
    <lineage>
        <taxon>Eukaryota</taxon>
        <taxon>Metazoa</taxon>
        <taxon>Ecdysozoa</taxon>
        <taxon>Arthropoda</taxon>
        <taxon>Crustacea</taxon>
        <taxon>Multicrustacea</taxon>
        <taxon>Hexanauplia</taxon>
        <taxon>Copepoda</taxon>
        <taxon>Siphonostomatoida</taxon>
        <taxon>Caligidae</taxon>
        <taxon>Caligus</taxon>
    </lineage>
</organism>
<comment type="subcellular location">
    <subcellularLocation>
        <location evidence="1">Nucleus</location>
    </subcellularLocation>
</comment>
<dbReference type="GO" id="GO:0000978">
    <property type="term" value="F:RNA polymerase II cis-regulatory region sequence-specific DNA binding"/>
    <property type="evidence" value="ECO:0007669"/>
    <property type="project" value="InterPro"/>
</dbReference>
<dbReference type="SUPFAM" id="SSF48508">
    <property type="entry name" value="Nuclear receptor ligand-binding domain"/>
    <property type="match status" value="1"/>
</dbReference>
<dbReference type="Pfam" id="PF00104">
    <property type="entry name" value="Hormone_recep"/>
    <property type="match status" value="1"/>
</dbReference>
<dbReference type="PRINTS" id="PR00398">
    <property type="entry name" value="STRDHORMONER"/>
</dbReference>
<feature type="domain" description="Nuclear receptor" evidence="11">
    <location>
        <begin position="126"/>
        <end position="189"/>
    </location>
</feature>
<dbReference type="InterPro" id="IPR013088">
    <property type="entry name" value="Znf_NHR/GATA"/>
</dbReference>
<dbReference type="InterPro" id="IPR049636">
    <property type="entry name" value="HNF4-like_DBD"/>
</dbReference>
<dbReference type="OrthoDB" id="8183030at2759"/>
<evidence type="ECO:0000256" key="6">
    <source>
        <dbReference type="ARBA" id="ARBA00023125"/>
    </source>
</evidence>
<name>A0A7T8KA12_CALRO</name>
<dbReference type="PANTHER" id="PTHR24083">
    <property type="entry name" value="NUCLEAR HORMONE RECEPTOR"/>
    <property type="match status" value="1"/>
</dbReference>
<dbReference type="CDD" id="cd06960">
    <property type="entry name" value="NR_DBD_HNF4A"/>
    <property type="match status" value="1"/>
</dbReference>
<dbReference type="SMART" id="SM00399">
    <property type="entry name" value="ZnF_C4"/>
    <property type="match status" value="1"/>
</dbReference>
<dbReference type="Gene3D" id="1.10.565.10">
    <property type="entry name" value="Retinoid X Receptor"/>
    <property type="match status" value="1"/>
</dbReference>
<evidence type="ECO:0000259" key="12">
    <source>
        <dbReference type="PROSITE" id="PS51843"/>
    </source>
</evidence>
<dbReference type="Gene3D" id="3.30.50.10">
    <property type="entry name" value="Erythroid Transcription Factor GATA-1, subunit A"/>
    <property type="match status" value="1"/>
</dbReference>
<dbReference type="InterPro" id="IPR050274">
    <property type="entry name" value="Nuclear_hormone_rcpt_NR2"/>
</dbReference>
<dbReference type="InterPro" id="IPR000536">
    <property type="entry name" value="Nucl_hrmn_rcpt_lig-bd"/>
</dbReference>
<feature type="domain" description="NR LBD" evidence="12">
    <location>
        <begin position="219"/>
        <end position="461"/>
    </location>
</feature>
<keyword evidence="14" id="KW-1185">Reference proteome</keyword>
<evidence type="ECO:0000256" key="8">
    <source>
        <dbReference type="ARBA" id="ARBA00023170"/>
    </source>
</evidence>
<dbReference type="EMBL" id="CP045896">
    <property type="protein sequence ID" value="QQP50786.1"/>
    <property type="molecule type" value="Genomic_DNA"/>
</dbReference>
<dbReference type="GO" id="GO:0003700">
    <property type="term" value="F:DNA-binding transcription factor activity"/>
    <property type="evidence" value="ECO:0007669"/>
    <property type="project" value="InterPro"/>
</dbReference>
<keyword evidence="2" id="KW-0479">Metal-binding</keyword>
<dbReference type="Pfam" id="PF00105">
    <property type="entry name" value="zf-C4"/>
    <property type="match status" value="1"/>
</dbReference>
<keyword evidence="8" id="KW-0675">Receptor</keyword>
<keyword evidence="5" id="KW-0805">Transcription regulation</keyword>
<sequence length="478" mass="53055">MSDDSPAASSSSSSSLYPGLHHHHHVHPHHVHQSHHSHHQGMLLKTEIPDMTSESLHEMQPPNHHLLGTASLLGHPPPWSIPTTFPPLTRLPLYPPSYKKNQTIGGEETEEEVSTKYVLEGSSNSVQNCAVCGDRATGKHYGAASCDGCKGSFGGASERNASMDKRNNCRYCRLKMCIKAGMKKSAVQNERDRISCRKKSSGKDPAGCNELSVSALLNADNVGQKSLLSANSTPFLSEESILSNKQLASIEDIGNSMKEQLIVLVEWAKHIKAFCELSVDDQVRLLRAHSGEHLLMGVAKRSMHLNGVLLLGNDMIIVKDERKWNSESQDVAVRSIGIRVMNELVDTFKRINIDDAELACLKAIDVEKIKKLRSTIHTNLEDYINDRLYESRGRLSLQAITCQMIEQIRFAKSYGEMLLGGSVYPSSARRVNSSGRRSHWTRQRTNTNHDDIFSPSSESTYPSITHRASSALFTSLRQ</sequence>
<evidence type="ECO:0000256" key="3">
    <source>
        <dbReference type="ARBA" id="ARBA00022771"/>
    </source>
</evidence>
<evidence type="ECO:0000256" key="1">
    <source>
        <dbReference type="ARBA" id="ARBA00004123"/>
    </source>
</evidence>